<proteinExistence type="predicted"/>
<accession>A0ABZ1CQU9</accession>
<evidence type="ECO:0000313" key="2">
    <source>
        <dbReference type="EMBL" id="WRT63604.1"/>
    </source>
</evidence>
<dbReference type="GeneID" id="87952658"/>
<feature type="compositionally biased region" description="Polar residues" evidence="1">
    <location>
        <begin position="45"/>
        <end position="75"/>
    </location>
</feature>
<keyword evidence="3" id="KW-1185">Reference proteome</keyword>
<organism evidence="2 3">
    <name type="scientific">Kwoniella shivajii</name>
    <dbReference type="NCBI Taxonomy" id="564305"/>
    <lineage>
        <taxon>Eukaryota</taxon>
        <taxon>Fungi</taxon>
        <taxon>Dikarya</taxon>
        <taxon>Basidiomycota</taxon>
        <taxon>Agaricomycotina</taxon>
        <taxon>Tremellomycetes</taxon>
        <taxon>Tremellales</taxon>
        <taxon>Cryptococcaceae</taxon>
        <taxon>Kwoniella</taxon>
    </lineage>
</organism>
<dbReference type="Proteomes" id="UP001329825">
    <property type="component" value="Chromosome 1"/>
</dbReference>
<sequence length="125" mass="13166">MPTDDATADTRTSGLGVDGDGLFWGDVSPPPMPPDGWKGAALTAPTIQSNSSQMTGSVYSSKVSNDAPNGNTHSYLSHDASHALRSSDGHLQEETPTHNDEQGSEDMTHTLPKCSRSARSLVSKL</sequence>
<reference evidence="2 3" key="1">
    <citation type="submission" date="2024-01" db="EMBL/GenBank/DDBJ databases">
        <title>Comparative genomics of Cryptococcus and Kwoniella reveals pathogenesis evolution and contrasting modes of karyotype evolution via chromosome fusion or intercentromeric recombination.</title>
        <authorList>
            <person name="Coelho M.A."/>
            <person name="David-Palma M."/>
            <person name="Shea T."/>
            <person name="Bowers K."/>
            <person name="McGinley-Smith S."/>
            <person name="Mohammad A.W."/>
            <person name="Gnirke A."/>
            <person name="Yurkov A.M."/>
            <person name="Nowrousian M."/>
            <person name="Sun S."/>
            <person name="Cuomo C.A."/>
            <person name="Heitman J."/>
        </authorList>
    </citation>
    <scope>NUCLEOTIDE SEQUENCE [LARGE SCALE GENOMIC DNA]</scope>
    <source>
        <strain evidence="2">CBS 11374</strain>
    </source>
</reference>
<dbReference type="EMBL" id="CP141881">
    <property type="protein sequence ID" value="WRT63604.1"/>
    <property type="molecule type" value="Genomic_DNA"/>
</dbReference>
<name>A0ABZ1CQU9_9TREE</name>
<feature type="region of interest" description="Disordered" evidence="1">
    <location>
        <begin position="1"/>
        <end position="125"/>
    </location>
</feature>
<gene>
    <name evidence="2" type="ORF">IL334_000527</name>
</gene>
<evidence type="ECO:0000313" key="3">
    <source>
        <dbReference type="Proteomes" id="UP001329825"/>
    </source>
</evidence>
<feature type="compositionally biased region" description="Basic and acidic residues" evidence="1">
    <location>
        <begin position="79"/>
        <end position="101"/>
    </location>
</feature>
<dbReference type="RefSeq" id="XP_062788344.1">
    <property type="nucleotide sequence ID" value="XM_062932293.1"/>
</dbReference>
<protein>
    <submittedName>
        <fullName evidence="2">Uncharacterized protein</fullName>
    </submittedName>
</protein>
<evidence type="ECO:0000256" key="1">
    <source>
        <dbReference type="SAM" id="MobiDB-lite"/>
    </source>
</evidence>